<comment type="caution">
    <text evidence="9">The sequence shown here is derived from an EMBL/GenBank/DDBJ whole genome shotgun (WGS) entry which is preliminary data.</text>
</comment>
<feature type="transmembrane region" description="Helical" evidence="7">
    <location>
        <begin position="169"/>
        <end position="188"/>
    </location>
</feature>
<dbReference type="PANTHER" id="PTHR33048">
    <property type="entry name" value="PTH11-LIKE INTEGRAL MEMBRANE PROTEIN (AFU_ORTHOLOGUE AFUA_5G11245)"/>
    <property type="match status" value="1"/>
</dbReference>
<feature type="transmembrane region" description="Helical" evidence="7">
    <location>
        <begin position="238"/>
        <end position="257"/>
    </location>
</feature>
<dbReference type="EMBL" id="JAGMWT010000003">
    <property type="protein sequence ID" value="KAH7131837.1"/>
    <property type="molecule type" value="Genomic_DNA"/>
</dbReference>
<evidence type="ECO:0000256" key="4">
    <source>
        <dbReference type="ARBA" id="ARBA00023136"/>
    </source>
</evidence>
<feature type="transmembrane region" description="Helical" evidence="7">
    <location>
        <begin position="200"/>
        <end position="218"/>
    </location>
</feature>
<evidence type="ECO:0000256" key="5">
    <source>
        <dbReference type="ARBA" id="ARBA00038359"/>
    </source>
</evidence>
<gene>
    <name evidence="9" type="ORF">B0J11DRAFT_428035</name>
</gene>
<feature type="transmembrane region" description="Helical" evidence="7">
    <location>
        <begin position="121"/>
        <end position="149"/>
    </location>
</feature>
<comment type="similarity">
    <text evidence="5">Belongs to the SAT4 family.</text>
</comment>
<evidence type="ECO:0000259" key="8">
    <source>
        <dbReference type="Pfam" id="PF20684"/>
    </source>
</evidence>
<feature type="transmembrane region" description="Helical" evidence="7">
    <location>
        <begin position="88"/>
        <end position="109"/>
    </location>
</feature>
<accession>A0A9P9ISN2</accession>
<dbReference type="GO" id="GO:0016020">
    <property type="term" value="C:membrane"/>
    <property type="evidence" value="ECO:0007669"/>
    <property type="project" value="UniProtKB-SubCell"/>
</dbReference>
<dbReference type="InterPro" id="IPR049326">
    <property type="entry name" value="Rhodopsin_dom_fungi"/>
</dbReference>
<feature type="transmembrane region" description="Helical" evidence="7">
    <location>
        <begin position="12"/>
        <end position="30"/>
    </location>
</feature>
<keyword evidence="10" id="KW-1185">Reference proteome</keyword>
<keyword evidence="2 7" id="KW-0812">Transmembrane</keyword>
<organism evidence="9 10">
    <name type="scientific">Dendryphion nanum</name>
    <dbReference type="NCBI Taxonomy" id="256645"/>
    <lineage>
        <taxon>Eukaryota</taxon>
        <taxon>Fungi</taxon>
        <taxon>Dikarya</taxon>
        <taxon>Ascomycota</taxon>
        <taxon>Pezizomycotina</taxon>
        <taxon>Dothideomycetes</taxon>
        <taxon>Pleosporomycetidae</taxon>
        <taxon>Pleosporales</taxon>
        <taxon>Torulaceae</taxon>
        <taxon>Dendryphion</taxon>
    </lineage>
</organism>
<evidence type="ECO:0000256" key="1">
    <source>
        <dbReference type="ARBA" id="ARBA00004141"/>
    </source>
</evidence>
<dbReference type="Pfam" id="PF20684">
    <property type="entry name" value="Fung_rhodopsin"/>
    <property type="match status" value="1"/>
</dbReference>
<feature type="domain" description="Rhodopsin" evidence="8">
    <location>
        <begin position="26"/>
        <end position="263"/>
    </location>
</feature>
<evidence type="ECO:0000256" key="3">
    <source>
        <dbReference type="ARBA" id="ARBA00022989"/>
    </source>
</evidence>
<comment type="subcellular location">
    <subcellularLocation>
        <location evidence="1">Membrane</location>
        <topology evidence="1">Multi-pass membrane protein</topology>
    </subcellularLocation>
</comment>
<name>A0A9P9ISN2_9PLEO</name>
<evidence type="ECO:0000256" key="6">
    <source>
        <dbReference type="SAM" id="MobiDB-lite"/>
    </source>
</evidence>
<protein>
    <recommendedName>
        <fullName evidence="8">Rhodopsin domain-containing protein</fullName>
    </recommendedName>
</protein>
<dbReference type="PANTHER" id="PTHR33048:SF47">
    <property type="entry name" value="INTEGRAL MEMBRANE PROTEIN-RELATED"/>
    <property type="match status" value="1"/>
</dbReference>
<evidence type="ECO:0000256" key="7">
    <source>
        <dbReference type="SAM" id="Phobius"/>
    </source>
</evidence>
<keyword evidence="3 7" id="KW-1133">Transmembrane helix</keyword>
<feature type="transmembrane region" description="Helical" evidence="7">
    <location>
        <begin position="42"/>
        <end position="68"/>
    </location>
</feature>
<evidence type="ECO:0000256" key="2">
    <source>
        <dbReference type="ARBA" id="ARBA00022692"/>
    </source>
</evidence>
<feature type="region of interest" description="Disordered" evidence="6">
    <location>
        <begin position="312"/>
        <end position="346"/>
    </location>
</feature>
<keyword evidence="4 7" id="KW-0472">Membrane</keyword>
<evidence type="ECO:0000313" key="9">
    <source>
        <dbReference type="EMBL" id="KAH7131837.1"/>
    </source>
</evidence>
<reference evidence="9" key="1">
    <citation type="journal article" date="2021" name="Nat. Commun.">
        <title>Genetic determinants of endophytism in the Arabidopsis root mycobiome.</title>
        <authorList>
            <person name="Mesny F."/>
            <person name="Miyauchi S."/>
            <person name="Thiergart T."/>
            <person name="Pickel B."/>
            <person name="Atanasova L."/>
            <person name="Karlsson M."/>
            <person name="Huettel B."/>
            <person name="Barry K.W."/>
            <person name="Haridas S."/>
            <person name="Chen C."/>
            <person name="Bauer D."/>
            <person name="Andreopoulos W."/>
            <person name="Pangilinan J."/>
            <person name="LaButti K."/>
            <person name="Riley R."/>
            <person name="Lipzen A."/>
            <person name="Clum A."/>
            <person name="Drula E."/>
            <person name="Henrissat B."/>
            <person name="Kohler A."/>
            <person name="Grigoriev I.V."/>
            <person name="Martin F.M."/>
            <person name="Hacquard S."/>
        </authorList>
    </citation>
    <scope>NUCLEOTIDE SEQUENCE</scope>
    <source>
        <strain evidence="9">MPI-CAGE-CH-0243</strain>
    </source>
</reference>
<dbReference type="Proteomes" id="UP000700596">
    <property type="component" value="Unassembled WGS sequence"/>
</dbReference>
<dbReference type="InterPro" id="IPR052337">
    <property type="entry name" value="SAT4-like"/>
</dbReference>
<evidence type="ECO:0000313" key="10">
    <source>
        <dbReference type="Proteomes" id="UP000700596"/>
    </source>
</evidence>
<dbReference type="OrthoDB" id="444631at2759"/>
<proteinExistence type="inferred from homology"/>
<dbReference type="AlphaFoldDB" id="A0A9P9ISN2"/>
<sequence length="346" mass="38911">MHDTQRPQIYALTIIFTALAFTSLCLRLYTRQRILRNLGADDIAIVIAQILSFGVTIATIVQLAIGGLGRHTEFASRDELLAGLKAMYSNLLIYNVAQLVTKISFLIQYRRLFPTAGIRAACLYGMVFLAVWGFIQLFITAFSCIPLEIIVPKWKNRCIPTFPVLNVNAVMNIVTDFMIFLIPCRPVVKLQMANKQKAHLLIVFCLGFFACVISIVRLHELHRTKNSSDPIWDSGATSYWSVIELNVGILCACLPTIRPFIKKFVPRLLGTATQPTNHNYKLSAIPTRVTCKGDAETNIYIHKEVEFQSTTELRSNNAAKPPSWGREDSMDETSIDEVQAKNRAKK</sequence>